<dbReference type="EMBL" id="AGCJ01000091">
    <property type="protein sequence ID" value="EHM37832.1"/>
    <property type="molecule type" value="Genomic_DNA"/>
</dbReference>
<feature type="region of interest" description="Disordered" evidence="1">
    <location>
        <begin position="93"/>
        <end position="113"/>
    </location>
</feature>
<dbReference type="PANTHER" id="PTHR42783:SF3">
    <property type="entry name" value="GLUTAMATE SYNTHASE [NADPH] SMALL CHAIN-RELATED"/>
    <property type="match status" value="1"/>
</dbReference>
<dbReference type="STRING" id="861450.HMPREF0080_02013"/>
<name>G9YK07_9FIRM</name>
<dbReference type="PANTHER" id="PTHR42783">
    <property type="entry name" value="GLUTAMATE SYNTHASE [NADPH] SMALL CHAIN"/>
    <property type="match status" value="1"/>
</dbReference>
<dbReference type="GO" id="GO:0016491">
    <property type="term" value="F:oxidoreductase activity"/>
    <property type="evidence" value="ECO:0007669"/>
    <property type="project" value="InterPro"/>
</dbReference>
<evidence type="ECO:0000313" key="4">
    <source>
        <dbReference type="Proteomes" id="UP000005481"/>
    </source>
</evidence>
<sequence length="185" mass="20534">MLYDLNINGNHEAYKKYKKAMVWGGGNVAMDCARSLVRIIDDVTVVYRRSEEEITANKSEIRDARDENVKFDFLCNVKRVLRDAADHVSGAQLIRQELGEPDESGRRSPHSIPGTEFVLDADLIVMAIGQKVDLSELDETLEITGHNRTNMENIFIAGDANLGPATIGKALMEGRAAAAEMQKTR</sequence>
<dbReference type="SUPFAM" id="SSF51905">
    <property type="entry name" value="FAD/NAD(P)-binding domain"/>
    <property type="match status" value="2"/>
</dbReference>
<comment type="caution">
    <text evidence="3">The sequence shown here is derived from an EMBL/GenBank/DDBJ whole genome shotgun (WGS) entry which is preliminary data.</text>
</comment>
<dbReference type="Proteomes" id="UP000005481">
    <property type="component" value="Unassembled WGS sequence"/>
</dbReference>
<evidence type="ECO:0000313" key="3">
    <source>
        <dbReference type="EMBL" id="EHM37832.1"/>
    </source>
</evidence>
<dbReference type="Gene3D" id="3.50.50.60">
    <property type="entry name" value="FAD/NAD(P)-binding domain"/>
    <property type="match status" value="2"/>
</dbReference>
<dbReference type="RefSeq" id="WP_006790977.1">
    <property type="nucleotide sequence ID" value="NZ_JH417615.1"/>
</dbReference>
<accession>G9YK07</accession>
<organism evidence="3 4">
    <name type="scientific">Anaeroglobus geminatus F0357</name>
    <dbReference type="NCBI Taxonomy" id="861450"/>
    <lineage>
        <taxon>Bacteria</taxon>
        <taxon>Bacillati</taxon>
        <taxon>Bacillota</taxon>
        <taxon>Negativicutes</taxon>
        <taxon>Veillonellales</taxon>
        <taxon>Veillonellaceae</taxon>
        <taxon>Anaeroglobus</taxon>
    </lineage>
</organism>
<keyword evidence="4" id="KW-1185">Reference proteome</keyword>
<dbReference type="Pfam" id="PF07992">
    <property type="entry name" value="Pyr_redox_2"/>
    <property type="match status" value="1"/>
</dbReference>
<evidence type="ECO:0000259" key="2">
    <source>
        <dbReference type="Pfam" id="PF07992"/>
    </source>
</evidence>
<evidence type="ECO:0000256" key="1">
    <source>
        <dbReference type="SAM" id="MobiDB-lite"/>
    </source>
</evidence>
<dbReference type="HOGENOM" id="CLU_1458436_0_0_9"/>
<dbReference type="eggNOG" id="COG0493">
    <property type="taxonomic scope" value="Bacteria"/>
</dbReference>
<proteinExistence type="predicted"/>
<feature type="domain" description="FAD/NAD(P)-binding" evidence="2">
    <location>
        <begin position="15"/>
        <end position="174"/>
    </location>
</feature>
<dbReference type="PATRIC" id="fig|861450.3.peg.1859"/>
<protein>
    <submittedName>
        <fullName evidence="3">Glutamate synthase subunit beta domain protein</fullName>
    </submittedName>
</protein>
<dbReference type="InterPro" id="IPR023753">
    <property type="entry name" value="FAD/NAD-binding_dom"/>
</dbReference>
<gene>
    <name evidence="3" type="ORF">HMPREF0080_02013</name>
</gene>
<reference evidence="3 4" key="1">
    <citation type="submission" date="2011-08" db="EMBL/GenBank/DDBJ databases">
        <authorList>
            <person name="Weinstock G."/>
            <person name="Sodergren E."/>
            <person name="Clifton S."/>
            <person name="Fulton L."/>
            <person name="Fulton B."/>
            <person name="Courtney L."/>
            <person name="Fronick C."/>
            <person name="Harrison M."/>
            <person name="Strong C."/>
            <person name="Farmer C."/>
            <person name="Delahaunty K."/>
            <person name="Markovic C."/>
            <person name="Hall O."/>
            <person name="Minx P."/>
            <person name="Tomlinson C."/>
            <person name="Mitreva M."/>
            <person name="Hou S."/>
            <person name="Chen J."/>
            <person name="Wollam A."/>
            <person name="Pepin K.H."/>
            <person name="Johnson M."/>
            <person name="Bhonagiri V."/>
            <person name="Zhang X."/>
            <person name="Suruliraj S."/>
            <person name="Warren W."/>
            <person name="Chinwalla A."/>
            <person name="Mardis E.R."/>
            <person name="Wilson R.K."/>
        </authorList>
    </citation>
    <scope>NUCLEOTIDE SEQUENCE [LARGE SCALE GENOMIC DNA]</scope>
    <source>
        <strain evidence="3 4">F0357</strain>
    </source>
</reference>
<dbReference type="InterPro" id="IPR036188">
    <property type="entry name" value="FAD/NAD-bd_sf"/>
</dbReference>
<dbReference type="AlphaFoldDB" id="G9YK07"/>